<comment type="caution">
    <text evidence="9">The sequence shown here is derived from an EMBL/GenBank/DDBJ whole genome shotgun (WGS) entry which is preliminary data.</text>
</comment>
<name>A0A8T4GZT3_9EURY</name>
<dbReference type="PANTHER" id="PTHR30465:SF0">
    <property type="entry name" value="OLIGOPEPTIDE TRANSPORT SYSTEM PERMEASE PROTEIN APPB"/>
    <property type="match status" value="1"/>
</dbReference>
<proteinExistence type="predicted"/>
<feature type="transmembrane region" description="Helical" evidence="7">
    <location>
        <begin position="287"/>
        <end position="306"/>
    </location>
</feature>
<evidence type="ECO:0000256" key="7">
    <source>
        <dbReference type="SAM" id="Phobius"/>
    </source>
</evidence>
<dbReference type="AlphaFoldDB" id="A0A8T4GZT3"/>
<evidence type="ECO:0000256" key="3">
    <source>
        <dbReference type="ARBA" id="ARBA00022475"/>
    </source>
</evidence>
<keyword evidence="10" id="KW-1185">Reference proteome</keyword>
<keyword evidence="6 7" id="KW-0472">Membrane</keyword>
<dbReference type="OrthoDB" id="44105at2157"/>
<keyword evidence="4 7" id="KW-0812">Transmembrane</keyword>
<dbReference type="Pfam" id="PF00528">
    <property type="entry name" value="BPD_transp_1"/>
    <property type="match status" value="1"/>
</dbReference>
<evidence type="ECO:0000256" key="1">
    <source>
        <dbReference type="ARBA" id="ARBA00004651"/>
    </source>
</evidence>
<dbReference type="GO" id="GO:0055085">
    <property type="term" value="P:transmembrane transport"/>
    <property type="evidence" value="ECO:0007669"/>
    <property type="project" value="InterPro"/>
</dbReference>
<protein>
    <submittedName>
        <fullName evidence="9">Peptide/nickel transport system permease protein</fullName>
    </submittedName>
</protein>
<reference evidence="9" key="1">
    <citation type="submission" date="2021-03" db="EMBL/GenBank/DDBJ databases">
        <title>Genomic Encyclopedia of Type Strains, Phase IV (KMG-IV): sequencing the most valuable type-strain genomes for metagenomic binning, comparative biology and taxonomic classification.</title>
        <authorList>
            <person name="Goeker M."/>
        </authorList>
    </citation>
    <scope>NUCLEOTIDE SEQUENCE</scope>
    <source>
        <strain evidence="9">DSM 26232</strain>
    </source>
</reference>
<gene>
    <name evidence="9" type="ORF">J2753_001542</name>
</gene>
<dbReference type="GO" id="GO:0005886">
    <property type="term" value="C:plasma membrane"/>
    <property type="evidence" value="ECO:0007669"/>
    <property type="project" value="UniProtKB-SubCell"/>
</dbReference>
<evidence type="ECO:0000313" key="10">
    <source>
        <dbReference type="Proteomes" id="UP000823736"/>
    </source>
</evidence>
<dbReference type="PANTHER" id="PTHR30465">
    <property type="entry name" value="INNER MEMBRANE ABC TRANSPORTER"/>
    <property type="match status" value="1"/>
</dbReference>
<feature type="domain" description="ABC transmembrane type-1" evidence="8">
    <location>
        <begin position="143"/>
        <end position="322"/>
    </location>
</feature>
<dbReference type="Proteomes" id="UP000823736">
    <property type="component" value="Unassembled WGS sequence"/>
</dbReference>
<feature type="transmembrane region" description="Helical" evidence="7">
    <location>
        <begin position="139"/>
        <end position="160"/>
    </location>
</feature>
<sequence length="327" mass="34852">MRSLLIATGTRVARVVLSLWVVFTGVFLALAYVPNPHATTAAYQPRLFSGLYRQPAFASQDAALSSLYLDWLGRVVTLDLGQIGFGHDVVVLRDVLVDAVVVTLIYLLPALLFAVVAGTVVQLLAVAVERGDLSTTTKLLGAAAVAVPVFLVAYVLQVYLPGFVMETTGGIADLGYDESTGPFSRRNLEAAIWPGLTMGLYLFAIQFRAAGTDLAQYAGEPFVKTARAKGVGVWGICRHVFPHSAARLLTVLSSEMFGIVLVGLYAVEWVTHTPGFGAMTIDAAGSRAPGLIFAAVLLPVFVVAVVNTARETYYALFDPRVETGPGD</sequence>
<feature type="transmembrane region" description="Helical" evidence="7">
    <location>
        <begin position="190"/>
        <end position="207"/>
    </location>
</feature>
<evidence type="ECO:0000256" key="6">
    <source>
        <dbReference type="ARBA" id="ARBA00023136"/>
    </source>
</evidence>
<keyword evidence="5 7" id="KW-1133">Transmembrane helix</keyword>
<feature type="transmembrane region" description="Helical" evidence="7">
    <location>
        <begin position="248"/>
        <end position="267"/>
    </location>
</feature>
<feature type="transmembrane region" description="Helical" evidence="7">
    <location>
        <begin position="12"/>
        <end position="33"/>
    </location>
</feature>
<dbReference type="InterPro" id="IPR000515">
    <property type="entry name" value="MetI-like"/>
</dbReference>
<comment type="subcellular location">
    <subcellularLocation>
        <location evidence="1">Cell membrane</location>
        <topology evidence="1">Multi-pass membrane protein</topology>
    </subcellularLocation>
</comment>
<evidence type="ECO:0000256" key="2">
    <source>
        <dbReference type="ARBA" id="ARBA00022448"/>
    </source>
</evidence>
<dbReference type="RefSeq" id="WP_209491325.1">
    <property type="nucleotide sequence ID" value="NZ_JAGGLC010000003.1"/>
</dbReference>
<feature type="transmembrane region" description="Helical" evidence="7">
    <location>
        <begin position="104"/>
        <end position="127"/>
    </location>
</feature>
<keyword evidence="2" id="KW-0813">Transport</keyword>
<dbReference type="EMBL" id="JAGGLC010000003">
    <property type="protein sequence ID" value="MBP1987044.1"/>
    <property type="molecule type" value="Genomic_DNA"/>
</dbReference>
<accession>A0A8T4GZT3</accession>
<evidence type="ECO:0000259" key="8">
    <source>
        <dbReference type="Pfam" id="PF00528"/>
    </source>
</evidence>
<evidence type="ECO:0000256" key="5">
    <source>
        <dbReference type="ARBA" id="ARBA00022989"/>
    </source>
</evidence>
<evidence type="ECO:0000256" key="4">
    <source>
        <dbReference type="ARBA" id="ARBA00022692"/>
    </source>
</evidence>
<evidence type="ECO:0000313" key="9">
    <source>
        <dbReference type="EMBL" id="MBP1987044.1"/>
    </source>
</evidence>
<keyword evidence="3" id="KW-1003">Cell membrane</keyword>
<organism evidence="9 10">
    <name type="scientific">Halolamina salifodinae</name>
    <dbReference type="NCBI Taxonomy" id="1202767"/>
    <lineage>
        <taxon>Archaea</taxon>
        <taxon>Methanobacteriati</taxon>
        <taxon>Methanobacteriota</taxon>
        <taxon>Stenosarchaea group</taxon>
        <taxon>Halobacteria</taxon>
        <taxon>Halobacteriales</taxon>
        <taxon>Haloferacaceae</taxon>
    </lineage>
</organism>